<sequence length="60" mass="6139">MSSTNTIPLSTDLAKSAACAVKPGTLQPPFACLQQKLEQGLVAGVVDGFHLGAPFDGPEI</sequence>
<protein>
    <submittedName>
        <fullName evidence="1">Uncharacterized protein</fullName>
    </submittedName>
</protein>
<name>A0ABQ1DLI9_PSECI</name>
<evidence type="ECO:0000313" key="1">
    <source>
        <dbReference type="EMBL" id="GFM91878.1"/>
    </source>
</evidence>
<comment type="caution">
    <text evidence="1">The sequence shown here is derived from an EMBL/GenBank/DDBJ whole genome shotgun (WGS) entry which is preliminary data.</text>
</comment>
<organism evidence="1 2">
    <name type="scientific">Pseudomonas cichorii</name>
    <dbReference type="NCBI Taxonomy" id="36746"/>
    <lineage>
        <taxon>Bacteria</taxon>
        <taxon>Pseudomonadati</taxon>
        <taxon>Pseudomonadota</taxon>
        <taxon>Gammaproteobacteria</taxon>
        <taxon>Pseudomonadales</taxon>
        <taxon>Pseudomonadaceae</taxon>
        <taxon>Pseudomonas</taxon>
    </lineage>
</organism>
<reference evidence="1 2" key="1">
    <citation type="submission" date="2020-05" db="EMBL/GenBank/DDBJ databases">
        <title>Genetic diversity of Pseudomonas cichorii.</title>
        <authorList>
            <person name="Tani S."/>
            <person name="Yagi H."/>
            <person name="Hashimoto S."/>
            <person name="Iiyama K."/>
            <person name="Furuya N."/>
        </authorList>
    </citation>
    <scope>NUCLEOTIDE SEQUENCE [LARGE SCALE GENOMIC DNA]</scope>
    <source>
        <strain evidence="1 2">LMG 2162</strain>
    </source>
</reference>
<accession>A0ABQ1DLI9</accession>
<gene>
    <name evidence="1" type="ORF">PSCICP_18500</name>
</gene>
<dbReference type="Proteomes" id="UP000614982">
    <property type="component" value="Unassembled WGS sequence"/>
</dbReference>
<keyword evidence="2" id="KW-1185">Reference proteome</keyword>
<evidence type="ECO:0000313" key="2">
    <source>
        <dbReference type="Proteomes" id="UP000614982"/>
    </source>
</evidence>
<proteinExistence type="predicted"/>
<dbReference type="EMBL" id="BLWA01000004">
    <property type="protein sequence ID" value="GFM91878.1"/>
    <property type="molecule type" value="Genomic_DNA"/>
</dbReference>